<dbReference type="AlphaFoldDB" id="A0A521C9H9"/>
<evidence type="ECO:0000313" key="2">
    <source>
        <dbReference type="EMBL" id="SMO56056.1"/>
    </source>
</evidence>
<evidence type="ECO:0000313" key="3">
    <source>
        <dbReference type="Proteomes" id="UP000320300"/>
    </source>
</evidence>
<evidence type="ECO:0000259" key="1">
    <source>
        <dbReference type="Pfam" id="PF18922"/>
    </source>
</evidence>
<gene>
    <name evidence="2" type="ORF">SAMN06265348_103346</name>
</gene>
<protein>
    <recommendedName>
        <fullName evidence="1">DUF5672 domain-containing protein</fullName>
    </recommendedName>
</protein>
<sequence>MVNTKKACIAIPVYQEKISAYEQISMDQCFRILGNYDIYFVIPAKLEVFIQSNPYYVSGQASYKVFSDNFFTDVPAYNRLLKFPKFYKGFDAYEFLLLYQLDAFVFKDELLAWCERHYDNIGAPLFQDYYDALSTSPIVGQGNGGFCLRNIKACYQAVTTLRKLKFKKEYTDSNRSLFRNLYRYIKHQIVFIYSLYPFQPLINEDRFWAEEIPAVFPGFKVPDPKISAGFSFEVNPEILFETNNKILPFGCHAWWRYNLEFWKPFIQSYGYEI</sequence>
<dbReference type="Proteomes" id="UP000320300">
    <property type="component" value="Unassembled WGS sequence"/>
</dbReference>
<dbReference type="EMBL" id="FXTN01000003">
    <property type="protein sequence ID" value="SMO56056.1"/>
    <property type="molecule type" value="Genomic_DNA"/>
</dbReference>
<dbReference type="Pfam" id="PF18922">
    <property type="entry name" value="DUF5672"/>
    <property type="match status" value="1"/>
</dbReference>
<accession>A0A521C9H9</accession>
<organism evidence="2 3">
    <name type="scientific">Pedobacter westerhofensis</name>
    <dbReference type="NCBI Taxonomy" id="425512"/>
    <lineage>
        <taxon>Bacteria</taxon>
        <taxon>Pseudomonadati</taxon>
        <taxon>Bacteroidota</taxon>
        <taxon>Sphingobacteriia</taxon>
        <taxon>Sphingobacteriales</taxon>
        <taxon>Sphingobacteriaceae</taxon>
        <taxon>Pedobacter</taxon>
    </lineage>
</organism>
<dbReference type="RefSeq" id="WP_185960414.1">
    <property type="nucleotide sequence ID" value="NZ_CBCSJO010000004.1"/>
</dbReference>
<reference evidence="2 3" key="1">
    <citation type="submission" date="2017-05" db="EMBL/GenBank/DDBJ databases">
        <authorList>
            <person name="Varghese N."/>
            <person name="Submissions S."/>
        </authorList>
    </citation>
    <scope>NUCLEOTIDE SEQUENCE [LARGE SCALE GENOMIC DNA]</scope>
    <source>
        <strain evidence="2 3">DSM 19036</strain>
    </source>
</reference>
<proteinExistence type="predicted"/>
<feature type="domain" description="DUF5672" evidence="1">
    <location>
        <begin position="62"/>
        <end position="252"/>
    </location>
</feature>
<dbReference type="InterPro" id="IPR043729">
    <property type="entry name" value="DUF5672"/>
</dbReference>
<keyword evidence="3" id="KW-1185">Reference proteome</keyword>
<name>A0A521C9H9_9SPHI</name>